<dbReference type="InParanoid" id="A0A5C3NLD6"/>
<accession>A0A5C3NLD6</accession>
<keyword evidence="3" id="KW-1185">Reference proteome</keyword>
<sequence length="61" mass="6460">MHSKFAALAAFLFVACSAAQAQSAGGSDFLVKRQALQALAHFALGDRRLTVASEDKLSTTY</sequence>
<organism evidence="2 3">
    <name type="scientific">Polyporus arcularius HHB13444</name>
    <dbReference type="NCBI Taxonomy" id="1314778"/>
    <lineage>
        <taxon>Eukaryota</taxon>
        <taxon>Fungi</taxon>
        <taxon>Dikarya</taxon>
        <taxon>Basidiomycota</taxon>
        <taxon>Agaricomycotina</taxon>
        <taxon>Agaricomycetes</taxon>
        <taxon>Polyporales</taxon>
        <taxon>Polyporaceae</taxon>
        <taxon>Polyporus</taxon>
    </lineage>
</organism>
<evidence type="ECO:0000313" key="3">
    <source>
        <dbReference type="Proteomes" id="UP000308197"/>
    </source>
</evidence>
<proteinExistence type="predicted"/>
<feature type="signal peptide" evidence="1">
    <location>
        <begin position="1"/>
        <end position="21"/>
    </location>
</feature>
<evidence type="ECO:0000313" key="2">
    <source>
        <dbReference type="EMBL" id="TFK78531.1"/>
    </source>
</evidence>
<dbReference type="EMBL" id="ML212476">
    <property type="protein sequence ID" value="TFK78531.1"/>
    <property type="molecule type" value="Genomic_DNA"/>
</dbReference>
<dbReference type="PROSITE" id="PS51257">
    <property type="entry name" value="PROKAR_LIPOPROTEIN"/>
    <property type="match status" value="1"/>
</dbReference>
<protein>
    <submittedName>
        <fullName evidence="2">Uncharacterized protein</fullName>
    </submittedName>
</protein>
<name>A0A5C3NLD6_9APHY</name>
<reference evidence="2 3" key="1">
    <citation type="journal article" date="2019" name="Nat. Ecol. Evol.">
        <title>Megaphylogeny resolves global patterns of mushroom evolution.</title>
        <authorList>
            <person name="Varga T."/>
            <person name="Krizsan K."/>
            <person name="Foldi C."/>
            <person name="Dima B."/>
            <person name="Sanchez-Garcia M."/>
            <person name="Sanchez-Ramirez S."/>
            <person name="Szollosi G.J."/>
            <person name="Szarkandi J.G."/>
            <person name="Papp V."/>
            <person name="Albert L."/>
            <person name="Andreopoulos W."/>
            <person name="Angelini C."/>
            <person name="Antonin V."/>
            <person name="Barry K.W."/>
            <person name="Bougher N.L."/>
            <person name="Buchanan P."/>
            <person name="Buyck B."/>
            <person name="Bense V."/>
            <person name="Catcheside P."/>
            <person name="Chovatia M."/>
            <person name="Cooper J."/>
            <person name="Damon W."/>
            <person name="Desjardin D."/>
            <person name="Finy P."/>
            <person name="Geml J."/>
            <person name="Haridas S."/>
            <person name="Hughes K."/>
            <person name="Justo A."/>
            <person name="Karasinski D."/>
            <person name="Kautmanova I."/>
            <person name="Kiss B."/>
            <person name="Kocsube S."/>
            <person name="Kotiranta H."/>
            <person name="LaButti K.M."/>
            <person name="Lechner B.E."/>
            <person name="Liimatainen K."/>
            <person name="Lipzen A."/>
            <person name="Lukacs Z."/>
            <person name="Mihaltcheva S."/>
            <person name="Morgado L.N."/>
            <person name="Niskanen T."/>
            <person name="Noordeloos M.E."/>
            <person name="Ohm R.A."/>
            <person name="Ortiz-Santana B."/>
            <person name="Ovrebo C."/>
            <person name="Racz N."/>
            <person name="Riley R."/>
            <person name="Savchenko A."/>
            <person name="Shiryaev A."/>
            <person name="Soop K."/>
            <person name="Spirin V."/>
            <person name="Szebenyi C."/>
            <person name="Tomsovsky M."/>
            <person name="Tulloss R.E."/>
            <person name="Uehling J."/>
            <person name="Grigoriev I.V."/>
            <person name="Vagvolgyi C."/>
            <person name="Papp T."/>
            <person name="Martin F.M."/>
            <person name="Miettinen O."/>
            <person name="Hibbett D.S."/>
            <person name="Nagy L.G."/>
        </authorList>
    </citation>
    <scope>NUCLEOTIDE SEQUENCE [LARGE SCALE GENOMIC DNA]</scope>
    <source>
        <strain evidence="2 3">HHB13444</strain>
    </source>
</reference>
<gene>
    <name evidence="2" type="ORF">K466DRAFT_606899</name>
</gene>
<keyword evidence="1" id="KW-0732">Signal</keyword>
<dbReference type="Proteomes" id="UP000308197">
    <property type="component" value="Unassembled WGS sequence"/>
</dbReference>
<feature type="chain" id="PRO_5023073344" evidence="1">
    <location>
        <begin position="22"/>
        <end position="61"/>
    </location>
</feature>
<dbReference type="AlphaFoldDB" id="A0A5C3NLD6"/>
<evidence type="ECO:0000256" key="1">
    <source>
        <dbReference type="SAM" id="SignalP"/>
    </source>
</evidence>